<name>A0A8J4E1K7_9ACTN</name>
<keyword evidence="2" id="KW-1185">Reference proteome</keyword>
<reference evidence="1" key="1">
    <citation type="submission" date="2021-01" db="EMBL/GenBank/DDBJ databases">
        <title>Whole genome shotgun sequence of Virgisporangium aurantiacum NBRC 16421.</title>
        <authorList>
            <person name="Komaki H."/>
            <person name="Tamura T."/>
        </authorList>
    </citation>
    <scope>NUCLEOTIDE SEQUENCE</scope>
    <source>
        <strain evidence="1">NBRC 16421</strain>
    </source>
</reference>
<evidence type="ECO:0000313" key="2">
    <source>
        <dbReference type="Proteomes" id="UP000612585"/>
    </source>
</evidence>
<sequence>MQDHTPLFHPGFTAVRAGLDTRFDPSAGGRTMTRVIGPLSSLVPLRTKTIEHYPDLAPLRAAVRRSDWAAVSAHFGGFPARADRSTAVRVVAETAGSERFLQRVVDTQRDSSLARTLLGARFIVTAWDARGATRAKYVKGDQWRVFHDHLRRADGLLADATAIDPFNAAAWSERVTAARGLSLGQDEGRRRYERAAELCDAPYGAQRQLLQTLCPKWGGSVDAVLAFARECAESAKPGELGAANVAAAHAEIALDDDDAGVARHLTVPQVREEVAAAAARSVLHPDFRPVHGWLGAHSVFAFDLFHAAAPDSAAVHFAAMGNRVNSYPWDAQSGLWKSDFRQARRAVGVR</sequence>
<gene>
    <name evidence="1" type="ORF">Vau01_064160</name>
</gene>
<comment type="caution">
    <text evidence="1">The sequence shown here is derived from an EMBL/GenBank/DDBJ whole genome shotgun (WGS) entry which is preliminary data.</text>
</comment>
<dbReference type="EMBL" id="BOPG01000043">
    <property type="protein sequence ID" value="GIJ58900.1"/>
    <property type="molecule type" value="Genomic_DNA"/>
</dbReference>
<accession>A0A8J4E1K7</accession>
<proteinExistence type="predicted"/>
<dbReference type="Proteomes" id="UP000612585">
    <property type="component" value="Unassembled WGS sequence"/>
</dbReference>
<organism evidence="1 2">
    <name type="scientific">Virgisporangium aurantiacum</name>
    <dbReference type="NCBI Taxonomy" id="175570"/>
    <lineage>
        <taxon>Bacteria</taxon>
        <taxon>Bacillati</taxon>
        <taxon>Actinomycetota</taxon>
        <taxon>Actinomycetes</taxon>
        <taxon>Micromonosporales</taxon>
        <taxon>Micromonosporaceae</taxon>
        <taxon>Virgisporangium</taxon>
    </lineage>
</organism>
<protein>
    <submittedName>
        <fullName evidence="1">Uncharacterized protein</fullName>
    </submittedName>
</protein>
<dbReference type="AlphaFoldDB" id="A0A8J4E1K7"/>
<evidence type="ECO:0000313" key="1">
    <source>
        <dbReference type="EMBL" id="GIJ58900.1"/>
    </source>
</evidence>